<accession>A0ABN7VNT2</accession>
<keyword evidence="9" id="KW-0496">Mitochondrion</keyword>
<dbReference type="InterPro" id="IPR014731">
    <property type="entry name" value="ETF_asu_C"/>
</dbReference>
<dbReference type="SUPFAM" id="SSF52467">
    <property type="entry name" value="DHS-like NAD/FAD-binding domain"/>
    <property type="match status" value="1"/>
</dbReference>
<dbReference type="InterPro" id="IPR018206">
    <property type="entry name" value="ETF_asu_C_CS"/>
</dbReference>
<comment type="cofactor">
    <cofactor evidence="9">
        <name>FAD</name>
        <dbReference type="ChEBI" id="CHEBI:57692"/>
    </cofactor>
    <text evidence="9">Binds 1 FAD per dimer.</text>
</comment>
<proteinExistence type="inferred from homology"/>
<reference evidence="11 12" key="1">
    <citation type="submission" date="2021-06" db="EMBL/GenBank/DDBJ databases">
        <authorList>
            <person name="Kallberg Y."/>
            <person name="Tangrot J."/>
            <person name="Rosling A."/>
        </authorList>
    </citation>
    <scope>NUCLEOTIDE SEQUENCE [LARGE SCALE GENOMIC DNA]</scope>
    <source>
        <strain evidence="11 12">120-4 pot B 10/14</strain>
    </source>
</reference>
<dbReference type="Pfam" id="PF01012">
    <property type="entry name" value="ETF"/>
    <property type="match status" value="1"/>
</dbReference>
<evidence type="ECO:0000256" key="1">
    <source>
        <dbReference type="ARBA" id="ARBA00004305"/>
    </source>
</evidence>
<dbReference type="Gene3D" id="3.40.50.620">
    <property type="entry name" value="HUPs"/>
    <property type="match status" value="1"/>
</dbReference>
<dbReference type="Proteomes" id="UP000789901">
    <property type="component" value="Unassembled WGS sequence"/>
</dbReference>
<dbReference type="InterPro" id="IPR014729">
    <property type="entry name" value="Rossmann-like_a/b/a_fold"/>
</dbReference>
<dbReference type="InterPro" id="IPR001308">
    <property type="entry name" value="ETF_a/FixB"/>
</dbReference>
<dbReference type="InterPro" id="IPR029035">
    <property type="entry name" value="DHS-like_NAD/FAD-binding_dom"/>
</dbReference>
<comment type="function">
    <text evidence="8 9">The electron transfer flavoprotein serves as a specific electron acceptor for several dehydrogenases, including five acyl-CoA dehydrogenases, glutaryl-CoA and sarcosine dehydrogenase. It transfers the electrons to the main mitochondrial respiratory chain via ETF-ubiquinone oxidoreductase (ETF dehydrogenase).</text>
</comment>
<evidence type="ECO:0000256" key="4">
    <source>
        <dbReference type="ARBA" id="ARBA00022448"/>
    </source>
</evidence>
<evidence type="ECO:0000256" key="2">
    <source>
        <dbReference type="ARBA" id="ARBA00005817"/>
    </source>
</evidence>
<keyword evidence="4 9" id="KW-0813">Transport</keyword>
<comment type="caution">
    <text evidence="11">The sequence shown here is derived from an EMBL/GenBank/DDBJ whole genome shotgun (WGS) entry which is preliminary data.</text>
</comment>
<dbReference type="PIRSF" id="PIRSF000089">
    <property type="entry name" value="Electra_flavoP_a"/>
    <property type="match status" value="1"/>
</dbReference>
<evidence type="ECO:0000313" key="11">
    <source>
        <dbReference type="EMBL" id="CAG8789438.1"/>
    </source>
</evidence>
<dbReference type="Gene3D" id="3.40.50.1220">
    <property type="entry name" value="TPP-binding domain"/>
    <property type="match status" value="1"/>
</dbReference>
<evidence type="ECO:0000259" key="10">
    <source>
        <dbReference type="SMART" id="SM00893"/>
    </source>
</evidence>
<protein>
    <recommendedName>
        <fullName evidence="9">Probable electron transfer flavoprotein subunit alpha</fullName>
    </recommendedName>
</protein>
<evidence type="ECO:0000256" key="9">
    <source>
        <dbReference type="PIRNR" id="PIRNR000089"/>
    </source>
</evidence>
<evidence type="ECO:0000256" key="6">
    <source>
        <dbReference type="ARBA" id="ARBA00022827"/>
    </source>
</evidence>
<keyword evidence="5 9" id="KW-0285">Flavoprotein</keyword>
<dbReference type="PANTHER" id="PTHR43153">
    <property type="entry name" value="ELECTRON TRANSFER FLAVOPROTEIN ALPHA"/>
    <property type="match status" value="1"/>
</dbReference>
<evidence type="ECO:0000256" key="3">
    <source>
        <dbReference type="ARBA" id="ARBA00011355"/>
    </source>
</evidence>
<feature type="domain" description="Electron transfer flavoprotein alpha/beta-subunit N-terminal" evidence="10">
    <location>
        <begin position="39"/>
        <end position="225"/>
    </location>
</feature>
<dbReference type="Pfam" id="PF00766">
    <property type="entry name" value="ETF_alpha"/>
    <property type="match status" value="1"/>
</dbReference>
<dbReference type="SMART" id="SM00893">
    <property type="entry name" value="ETF"/>
    <property type="match status" value="1"/>
</dbReference>
<sequence length="350" mass="36954">MFRTALQRVVLRTSSKNSLTALRSSFFIRGYASAQNISTLLLVERNGNSIASSTFNSLTAAAKLGGDVTALVAGEEPDTVASEISKVNGISKVLVAKDKLYEHGLAEVYAPLLVAAQKKFNFTHLVAPHSAFGKNVMPRVAALLDVAQISDITDIESPEIFVRPIYAGNAISKVKSNDPTKIITVRGTAFPPSTVTGNSAAIEAAPDAEKPTITEWISEDLQKSDRPELGAATRVVSGGRALKNRENFDKLVYGLADVLGAAVGGSRAAVDSGYCDNALQVGQTGKVVAPELYVAVGISGAIQHIAGMKDSKSIVAINTDPEAPIFQLADYGLVADLFKAVPELTEKLKK</sequence>
<gene>
    <name evidence="11" type="ORF">GMARGA_LOCUS20999</name>
</gene>
<keyword evidence="6 9" id="KW-0274">FAD</keyword>
<dbReference type="PROSITE" id="PS00696">
    <property type="entry name" value="ETF_ALPHA"/>
    <property type="match status" value="1"/>
</dbReference>
<comment type="similarity">
    <text evidence="2 9">Belongs to the ETF alpha-subunit/FixB family.</text>
</comment>
<dbReference type="PANTHER" id="PTHR43153:SF1">
    <property type="entry name" value="ELECTRON TRANSFER FLAVOPROTEIN SUBUNIT ALPHA, MITOCHONDRIAL"/>
    <property type="match status" value="1"/>
</dbReference>
<organism evidence="11 12">
    <name type="scientific">Gigaspora margarita</name>
    <dbReference type="NCBI Taxonomy" id="4874"/>
    <lineage>
        <taxon>Eukaryota</taxon>
        <taxon>Fungi</taxon>
        <taxon>Fungi incertae sedis</taxon>
        <taxon>Mucoromycota</taxon>
        <taxon>Glomeromycotina</taxon>
        <taxon>Glomeromycetes</taxon>
        <taxon>Diversisporales</taxon>
        <taxon>Gigasporaceae</taxon>
        <taxon>Gigaspora</taxon>
    </lineage>
</organism>
<evidence type="ECO:0000256" key="5">
    <source>
        <dbReference type="ARBA" id="ARBA00022630"/>
    </source>
</evidence>
<comment type="subcellular location">
    <subcellularLocation>
        <location evidence="1 9">Mitochondrion matrix</location>
    </subcellularLocation>
</comment>
<dbReference type="CDD" id="cd01715">
    <property type="entry name" value="ETF_alpha"/>
    <property type="match status" value="1"/>
</dbReference>
<dbReference type="InterPro" id="IPR033947">
    <property type="entry name" value="ETF_alpha_N"/>
</dbReference>
<keyword evidence="12" id="KW-1185">Reference proteome</keyword>
<dbReference type="EMBL" id="CAJVQB010018972">
    <property type="protein sequence ID" value="CAG8789438.1"/>
    <property type="molecule type" value="Genomic_DNA"/>
</dbReference>
<evidence type="ECO:0000256" key="8">
    <source>
        <dbReference type="ARBA" id="ARBA00025416"/>
    </source>
</evidence>
<name>A0ABN7VNT2_GIGMA</name>
<dbReference type="InterPro" id="IPR014730">
    <property type="entry name" value="ETF_a/b_N"/>
</dbReference>
<comment type="subunit">
    <text evidence="3 9">Heterodimer of an alpha and a beta subunit.</text>
</comment>
<evidence type="ECO:0000256" key="7">
    <source>
        <dbReference type="ARBA" id="ARBA00022982"/>
    </source>
</evidence>
<evidence type="ECO:0000313" key="12">
    <source>
        <dbReference type="Proteomes" id="UP000789901"/>
    </source>
</evidence>
<dbReference type="SUPFAM" id="SSF52402">
    <property type="entry name" value="Adenine nucleotide alpha hydrolases-like"/>
    <property type="match status" value="1"/>
</dbReference>
<keyword evidence="7 9" id="KW-0249">Electron transport</keyword>